<feature type="transmembrane region" description="Helical" evidence="1">
    <location>
        <begin position="176"/>
        <end position="194"/>
    </location>
</feature>
<feature type="transmembrane region" description="Helical" evidence="1">
    <location>
        <begin position="255"/>
        <end position="280"/>
    </location>
</feature>
<feature type="transmembrane region" description="Helical" evidence="1">
    <location>
        <begin position="53"/>
        <end position="72"/>
    </location>
</feature>
<feature type="transmembrane region" description="Helical" evidence="1">
    <location>
        <begin position="201"/>
        <end position="220"/>
    </location>
</feature>
<organism evidence="2 3">
    <name type="scientific">Sphingomonas mollis</name>
    <dbReference type="NCBI Taxonomy" id="2795726"/>
    <lineage>
        <taxon>Bacteria</taxon>
        <taxon>Pseudomonadati</taxon>
        <taxon>Pseudomonadota</taxon>
        <taxon>Alphaproteobacteria</taxon>
        <taxon>Sphingomonadales</taxon>
        <taxon>Sphingomonadaceae</taxon>
        <taxon>Sphingomonas</taxon>
    </lineage>
</organism>
<feature type="transmembrane region" description="Helical" evidence="1">
    <location>
        <begin position="436"/>
        <end position="458"/>
    </location>
</feature>
<comment type="caution">
    <text evidence="2">The sequence shown here is derived from an EMBL/GenBank/DDBJ whole genome shotgun (WGS) entry which is preliminary data.</text>
</comment>
<feature type="transmembrane region" description="Helical" evidence="1">
    <location>
        <begin position="349"/>
        <end position="371"/>
    </location>
</feature>
<evidence type="ECO:0000313" key="3">
    <source>
        <dbReference type="Proteomes" id="UP000640426"/>
    </source>
</evidence>
<sequence>MIDRAIPKDGDYWRRSVVVAAVFQLAVTLMVGWLLVMNRSSSLAAGYFFDHDVYLLIAGGVLLLCLGWWPLQGAPVKALTPYRLLLWVGAGALIAYAGCFLVFHHYPVSRDEQSATFAATYFAAGKMGWPIPAHLHDLAQAMMPMHTTLRPEAWLSNYLPVNAAIRAVTARLGDQWLAGPLLMLAGVLALASAARRIWPDRAHAATVAVVMALTSTQVVVNAATPFATTGQFALNALWLACFTRGDRRGHAMAMTVGLFASGLHQVHFHIGFVLAFVVWLATERRFRLAGGYALACLCYWLLWRHAWPGLLDTMMGMPLLVSGTPPPPGANGLLWRLSQLQIGESLTRFIAWQNVLLLPLVLAGAGAGAGARATGQARILTSCALACGLGLMLLVLQDHGYGYRYLHQLIPCFCLLAAGGWLAIEERLGQRLPASILVVSAMFAMGFTLPVATWRIMVANAPYERAYRAARSAGADYVFVDTRAGAYLQDIVRVAGAGPVLLDLGYVPATAVTRLCATSRVMVFGEEQARHFGIPVDPDRVANEQQATARTAQLKRLGCGQPMPVG</sequence>
<accession>A0ABS0XTD2</accession>
<name>A0ABS0XTD2_9SPHN</name>
<proteinExistence type="predicted"/>
<keyword evidence="1" id="KW-1133">Transmembrane helix</keyword>
<dbReference type="Proteomes" id="UP000640426">
    <property type="component" value="Unassembled WGS sequence"/>
</dbReference>
<keyword evidence="3" id="KW-1185">Reference proteome</keyword>
<keyword evidence="1" id="KW-0472">Membrane</keyword>
<feature type="transmembrane region" description="Helical" evidence="1">
    <location>
        <begin position="12"/>
        <end position="33"/>
    </location>
</feature>
<feature type="transmembrane region" description="Helical" evidence="1">
    <location>
        <begin position="286"/>
        <end position="303"/>
    </location>
</feature>
<feature type="transmembrane region" description="Helical" evidence="1">
    <location>
        <begin position="377"/>
        <end position="396"/>
    </location>
</feature>
<evidence type="ECO:0008006" key="4">
    <source>
        <dbReference type="Google" id="ProtNLM"/>
    </source>
</evidence>
<keyword evidence="1" id="KW-0812">Transmembrane</keyword>
<evidence type="ECO:0000256" key="1">
    <source>
        <dbReference type="SAM" id="Phobius"/>
    </source>
</evidence>
<evidence type="ECO:0000313" key="2">
    <source>
        <dbReference type="EMBL" id="MBJ6123292.1"/>
    </source>
</evidence>
<reference evidence="3" key="1">
    <citation type="submission" date="2020-12" db="EMBL/GenBank/DDBJ databases">
        <title>Hymenobacter sp.</title>
        <authorList>
            <person name="Kim M.K."/>
        </authorList>
    </citation>
    <scope>NUCLEOTIDE SEQUENCE [LARGE SCALE GENOMIC DNA]</scope>
    <source>
        <strain evidence="3">BT553</strain>
    </source>
</reference>
<feature type="transmembrane region" description="Helical" evidence="1">
    <location>
        <begin position="405"/>
        <end position="424"/>
    </location>
</feature>
<protein>
    <recommendedName>
        <fullName evidence="4">Glycosyltransferase RgtA/B/C/D-like domain-containing protein</fullName>
    </recommendedName>
</protein>
<dbReference type="RefSeq" id="WP_199040444.1">
    <property type="nucleotide sequence ID" value="NZ_JAELXS010000010.1"/>
</dbReference>
<gene>
    <name evidence="2" type="ORF">JAO74_16010</name>
</gene>
<dbReference type="EMBL" id="JAELXS010000010">
    <property type="protein sequence ID" value="MBJ6123292.1"/>
    <property type="molecule type" value="Genomic_DNA"/>
</dbReference>
<feature type="transmembrane region" description="Helical" evidence="1">
    <location>
        <begin position="84"/>
        <end position="106"/>
    </location>
</feature>